<dbReference type="Pfam" id="PF01784">
    <property type="entry name" value="DUF34_NIF3"/>
    <property type="match status" value="1"/>
</dbReference>
<evidence type="ECO:0000313" key="7">
    <source>
        <dbReference type="Proteomes" id="UP000823611"/>
    </source>
</evidence>
<reference evidence="6" key="1">
    <citation type="submission" date="2020-10" db="EMBL/GenBank/DDBJ databases">
        <authorList>
            <person name="Gilroy R."/>
        </authorList>
    </citation>
    <scope>NUCLEOTIDE SEQUENCE</scope>
    <source>
        <strain evidence="6">F6-4510</strain>
    </source>
</reference>
<name>A0A9D9H477_9FIRM</name>
<sequence length="373" mass="41206">MSLKCNDIINIVKDLAPEFLQEKWDNSGLNVGDRNQDVKKILFALDPLDSVIDEAISVGADMIITHHPLLLFVDLKNITTDSDVGKRIYKLIQNNISLYSAHTSFDVAFGGTNDIISDILELKDVDILEETQSEKVFKIAVFVPKESVDNVRNAIGENGGGFIGNYSHCTFASEGEGQFKPLIGTNPYIGTEGVVESVKEVKIETVVSEKNMSKLLKAIYSAHPYEEPAVDIIPLNVKGKKYGIGRIGNLKNEMTFKEFALFVKEKLGLDTVRITGDENRVVKRCGLCTGAGTEFLKVAKAKGADVYITGDVKFHEAQKAIAMDICLIDGTHYATENIAMPYIAKYVEKEIEKRGESVEIVISKFNGQTFKNI</sequence>
<organism evidence="6 7">
    <name type="scientific">Candidatus Fimicola merdigallinarum</name>
    <dbReference type="NCBI Taxonomy" id="2840819"/>
    <lineage>
        <taxon>Bacteria</taxon>
        <taxon>Bacillati</taxon>
        <taxon>Bacillota</taxon>
        <taxon>Clostridia</taxon>
        <taxon>Lachnospirales</taxon>
        <taxon>Lachnospiraceae</taxon>
        <taxon>Lachnospiraceae incertae sedis</taxon>
        <taxon>Candidatus Fimicola</taxon>
    </lineage>
</organism>
<accession>A0A9D9H477</accession>
<dbReference type="SUPFAM" id="SSF102705">
    <property type="entry name" value="NIF3 (NGG1p interacting factor 3)-like"/>
    <property type="match status" value="1"/>
</dbReference>
<proteinExistence type="inferred from homology"/>
<dbReference type="Gene3D" id="3.40.1390.30">
    <property type="entry name" value="NIF3 (NGG1p interacting factor 3)-like"/>
    <property type="match status" value="2"/>
</dbReference>
<evidence type="ECO:0000256" key="4">
    <source>
        <dbReference type="PIRNR" id="PIRNR037489"/>
    </source>
</evidence>
<feature type="binding site" evidence="5">
    <location>
        <position position="66"/>
    </location>
    <ligand>
        <name>a divalent metal cation</name>
        <dbReference type="ChEBI" id="CHEBI:60240"/>
        <label>1</label>
    </ligand>
</feature>
<protein>
    <recommendedName>
        <fullName evidence="2 4">GTP cyclohydrolase 1 type 2 homolog</fullName>
    </recommendedName>
</protein>
<dbReference type="FunFam" id="3.30.70.120:FF:000006">
    <property type="entry name" value="GTP cyclohydrolase 1 type 2 homolog"/>
    <property type="match status" value="1"/>
</dbReference>
<dbReference type="FunFam" id="3.40.1390.30:FF:000001">
    <property type="entry name" value="GTP cyclohydrolase 1 type 2"/>
    <property type="match status" value="1"/>
</dbReference>
<dbReference type="InterPro" id="IPR036069">
    <property type="entry name" value="DUF34/NIF3_sf"/>
</dbReference>
<reference evidence="6" key="2">
    <citation type="journal article" date="2021" name="PeerJ">
        <title>Extensive microbial diversity within the chicken gut microbiome revealed by metagenomics and culture.</title>
        <authorList>
            <person name="Gilroy R."/>
            <person name="Ravi A."/>
            <person name="Getino M."/>
            <person name="Pursley I."/>
            <person name="Horton D.L."/>
            <person name="Alikhan N.F."/>
            <person name="Baker D."/>
            <person name="Gharbi K."/>
            <person name="Hall N."/>
            <person name="Watson M."/>
            <person name="Adriaenssens E.M."/>
            <person name="Foster-Nyarko E."/>
            <person name="Jarju S."/>
            <person name="Secka A."/>
            <person name="Antonio M."/>
            <person name="Oren A."/>
            <person name="Chaudhuri R.R."/>
            <person name="La Ragione R."/>
            <person name="Hildebrand F."/>
            <person name="Pallen M.J."/>
        </authorList>
    </citation>
    <scope>NUCLEOTIDE SEQUENCE</scope>
    <source>
        <strain evidence="6">F6-4510</strain>
    </source>
</reference>
<dbReference type="EMBL" id="JADIMX010000154">
    <property type="protein sequence ID" value="MBO8435229.1"/>
    <property type="molecule type" value="Genomic_DNA"/>
</dbReference>
<keyword evidence="3 4" id="KW-0479">Metal-binding</keyword>
<dbReference type="InterPro" id="IPR015867">
    <property type="entry name" value="N-reg_PII/ATP_PRibTrfase_C"/>
</dbReference>
<dbReference type="InterPro" id="IPR017221">
    <property type="entry name" value="DUF34/NIF3_bac"/>
</dbReference>
<comment type="similarity">
    <text evidence="1 4">Belongs to the GTP cyclohydrolase I type 2/NIF3 family.</text>
</comment>
<feature type="binding site" evidence="5">
    <location>
        <position position="106"/>
    </location>
    <ligand>
        <name>a divalent metal cation</name>
        <dbReference type="ChEBI" id="CHEBI:60240"/>
        <label>1</label>
    </ligand>
</feature>
<feature type="binding site" evidence="5">
    <location>
        <position position="67"/>
    </location>
    <ligand>
        <name>a divalent metal cation</name>
        <dbReference type="ChEBI" id="CHEBI:60240"/>
        <label>1</label>
    </ligand>
</feature>
<gene>
    <name evidence="6" type="ORF">IAC55_07920</name>
</gene>
<evidence type="ECO:0000256" key="5">
    <source>
        <dbReference type="PIRSR" id="PIRSR602678-1"/>
    </source>
</evidence>
<dbReference type="NCBIfam" id="TIGR00486">
    <property type="entry name" value="YbgI_SA1388"/>
    <property type="match status" value="1"/>
</dbReference>
<dbReference type="Proteomes" id="UP000823611">
    <property type="component" value="Unassembled WGS sequence"/>
</dbReference>
<feature type="binding site" evidence="5">
    <location>
        <position position="332"/>
    </location>
    <ligand>
        <name>a divalent metal cation</name>
        <dbReference type="ChEBI" id="CHEBI:60240"/>
        <label>1</label>
    </ligand>
</feature>
<evidence type="ECO:0000313" key="6">
    <source>
        <dbReference type="EMBL" id="MBO8435229.1"/>
    </source>
</evidence>
<evidence type="ECO:0000256" key="3">
    <source>
        <dbReference type="ARBA" id="ARBA00022723"/>
    </source>
</evidence>
<dbReference type="GO" id="GO:0046872">
    <property type="term" value="F:metal ion binding"/>
    <property type="evidence" value="ECO:0007669"/>
    <property type="project" value="UniProtKB-UniRule"/>
</dbReference>
<comment type="caution">
    <text evidence="6">The sequence shown here is derived from an EMBL/GenBank/DDBJ whole genome shotgun (WGS) entry which is preliminary data.</text>
</comment>
<feature type="binding site" evidence="5">
    <location>
        <position position="336"/>
    </location>
    <ligand>
        <name>a divalent metal cation</name>
        <dbReference type="ChEBI" id="CHEBI:60240"/>
        <label>1</label>
    </ligand>
</feature>
<dbReference type="GO" id="GO:0005737">
    <property type="term" value="C:cytoplasm"/>
    <property type="evidence" value="ECO:0007669"/>
    <property type="project" value="TreeGrafter"/>
</dbReference>
<dbReference type="Gene3D" id="3.30.70.120">
    <property type="match status" value="1"/>
</dbReference>
<dbReference type="InterPro" id="IPR002678">
    <property type="entry name" value="DUF34/NIF3"/>
</dbReference>
<dbReference type="PIRSF" id="PIRSF037489">
    <property type="entry name" value="UCP037489_NIF3_YqfO"/>
    <property type="match status" value="1"/>
</dbReference>
<evidence type="ECO:0000256" key="2">
    <source>
        <dbReference type="ARBA" id="ARBA00022112"/>
    </source>
</evidence>
<dbReference type="AlphaFoldDB" id="A0A9D9H477"/>
<evidence type="ECO:0000256" key="1">
    <source>
        <dbReference type="ARBA" id="ARBA00006964"/>
    </source>
</evidence>
<dbReference type="PANTHER" id="PTHR13799:SF14">
    <property type="entry name" value="GTP CYCLOHYDROLASE 1 TYPE 2 HOMOLOG"/>
    <property type="match status" value="1"/>
</dbReference>
<dbReference type="PANTHER" id="PTHR13799">
    <property type="entry name" value="NGG1 INTERACTING FACTOR 3"/>
    <property type="match status" value="1"/>
</dbReference>